<dbReference type="Proteomes" id="UP000189674">
    <property type="component" value="Chromosome"/>
</dbReference>
<accession>A0A1U9NR07</accession>
<evidence type="ECO:0000313" key="2">
    <source>
        <dbReference type="EMBL" id="AQT70158.1"/>
    </source>
</evidence>
<dbReference type="KEGG" id="alus:STSP2_03363"/>
<dbReference type="RefSeq" id="WP_146663768.1">
    <property type="nucleotide sequence ID" value="NZ_CP019791.1"/>
</dbReference>
<feature type="compositionally biased region" description="Basic residues" evidence="1">
    <location>
        <begin position="158"/>
        <end position="171"/>
    </location>
</feature>
<feature type="region of interest" description="Disordered" evidence="1">
    <location>
        <begin position="154"/>
        <end position="278"/>
    </location>
</feature>
<dbReference type="Gene3D" id="2.30.22.10">
    <property type="entry name" value="Head domain of nucleotide exchange factor GrpE"/>
    <property type="match status" value="1"/>
</dbReference>
<sequence length="477" mass="53343" precursor="true">MSKVWKIWIILFVTAGVLGLATSGAVTLVKKSAAASYQQKFPEGTEKHLENYEEILDLAHQPELTEEQLRLFQEKKNELASEQEDLLKADLWDLATGKKQPSVIADFMYGQGWQEKVKTEKTIHAGMEILAIVSTVSLLTGLIVAAGVGVKVATGSARSKHKAKKEVKKANKAAPKLQKDTSKKAAPVERPQEAKPSQKSEDDTEEDEASEPKKKPGLLKAVKTDSAKEHKTQRQRNFEKYKAQKSKEDDLKAQAETSDQKSVEPQDEKPKVGAFSSQRLKQAGLTGVRFGNNSDESTQGGLSQQVAKLQNMMSTAPVKESISELTEQMSAIREFASQQQDRFRQLQDGYDWNIIKRFCLRIIRCIDNLDARLDYLAAEEEDTSDLEEVRDELLFALESSGVEKFTPDLLADYKGLERYAEAVSQREMTEDEDLVGKVAKVVRPGYQYILNDNEIKVVRTAQVKLYSQKLTAVSGVR</sequence>
<evidence type="ECO:0000313" key="3">
    <source>
        <dbReference type="Proteomes" id="UP000189674"/>
    </source>
</evidence>
<organism evidence="2 3">
    <name type="scientific">Anaerohalosphaera lusitana</name>
    <dbReference type="NCBI Taxonomy" id="1936003"/>
    <lineage>
        <taxon>Bacteria</taxon>
        <taxon>Pseudomonadati</taxon>
        <taxon>Planctomycetota</taxon>
        <taxon>Phycisphaerae</taxon>
        <taxon>Sedimentisphaerales</taxon>
        <taxon>Anaerohalosphaeraceae</taxon>
        <taxon>Anaerohalosphaera</taxon>
    </lineage>
</organism>
<dbReference type="EMBL" id="CP019791">
    <property type="protein sequence ID" value="AQT70158.1"/>
    <property type="molecule type" value="Genomic_DNA"/>
</dbReference>
<evidence type="ECO:0000256" key="1">
    <source>
        <dbReference type="SAM" id="MobiDB-lite"/>
    </source>
</evidence>
<dbReference type="GO" id="GO:0006457">
    <property type="term" value="P:protein folding"/>
    <property type="evidence" value="ECO:0007669"/>
    <property type="project" value="InterPro"/>
</dbReference>
<feature type="compositionally biased region" description="Basic and acidic residues" evidence="1">
    <location>
        <begin position="177"/>
        <end position="201"/>
    </location>
</feature>
<keyword evidence="3" id="KW-1185">Reference proteome</keyword>
<dbReference type="AlphaFoldDB" id="A0A1U9NR07"/>
<proteinExistence type="predicted"/>
<reference evidence="3" key="1">
    <citation type="submission" date="2017-02" db="EMBL/GenBank/DDBJ databases">
        <title>Comparative genomics and description of representatives of a novel lineage of planctomycetes thriving in anoxic sediments.</title>
        <authorList>
            <person name="Spring S."/>
            <person name="Bunk B."/>
            <person name="Sproer C."/>
        </authorList>
    </citation>
    <scope>NUCLEOTIDE SEQUENCE [LARGE SCALE GENOMIC DNA]</scope>
    <source>
        <strain evidence="3">ST-NAGAB-D1</strain>
    </source>
</reference>
<protein>
    <submittedName>
        <fullName evidence="2">Putative HD superfamily hydrolase</fullName>
    </submittedName>
</protein>
<feature type="compositionally biased region" description="Basic and acidic residues" evidence="1">
    <location>
        <begin position="222"/>
        <end position="271"/>
    </location>
</feature>
<dbReference type="GO" id="GO:0016787">
    <property type="term" value="F:hydrolase activity"/>
    <property type="evidence" value="ECO:0007669"/>
    <property type="project" value="UniProtKB-KW"/>
</dbReference>
<name>A0A1U9NR07_9BACT</name>
<dbReference type="InterPro" id="IPR009012">
    <property type="entry name" value="GrpE_head"/>
</dbReference>
<keyword evidence="2" id="KW-0378">Hydrolase</keyword>
<gene>
    <name evidence="2" type="ORF">STSP2_03363</name>
</gene>
<dbReference type="STRING" id="1936003.STSP2_03363"/>